<evidence type="ECO:0000256" key="2">
    <source>
        <dbReference type="SAM" id="SignalP"/>
    </source>
</evidence>
<dbReference type="EMBL" id="BMAT01000732">
    <property type="protein sequence ID" value="GFR72051.1"/>
    <property type="molecule type" value="Genomic_DNA"/>
</dbReference>
<comment type="caution">
    <text evidence="3">The sequence shown here is derived from an EMBL/GenBank/DDBJ whole genome shotgun (WGS) entry which is preliminary data.</text>
</comment>
<dbReference type="Proteomes" id="UP000762676">
    <property type="component" value="Unassembled WGS sequence"/>
</dbReference>
<keyword evidence="2" id="KW-0732">Signal</keyword>
<evidence type="ECO:0000313" key="4">
    <source>
        <dbReference type="Proteomes" id="UP000762676"/>
    </source>
</evidence>
<keyword evidence="4" id="KW-1185">Reference proteome</keyword>
<organism evidence="3 4">
    <name type="scientific">Elysia marginata</name>
    <dbReference type="NCBI Taxonomy" id="1093978"/>
    <lineage>
        <taxon>Eukaryota</taxon>
        <taxon>Metazoa</taxon>
        <taxon>Spiralia</taxon>
        <taxon>Lophotrochozoa</taxon>
        <taxon>Mollusca</taxon>
        <taxon>Gastropoda</taxon>
        <taxon>Heterobranchia</taxon>
        <taxon>Euthyneura</taxon>
        <taxon>Panpulmonata</taxon>
        <taxon>Sacoglossa</taxon>
        <taxon>Placobranchoidea</taxon>
        <taxon>Plakobranchidae</taxon>
        <taxon>Elysia</taxon>
    </lineage>
</organism>
<feature type="chain" id="PRO_5043954882" evidence="2">
    <location>
        <begin position="18"/>
        <end position="124"/>
    </location>
</feature>
<proteinExistence type="predicted"/>
<evidence type="ECO:0000313" key="3">
    <source>
        <dbReference type="EMBL" id="GFR72051.1"/>
    </source>
</evidence>
<accession>A0AAV4FI46</accession>
<reference evidence="3 4" key="1">
    <citation type="journal article" date="2021" name="Elife">
        <title>Chloroplast acquisition without the gene transfer in kleptoplastic sea slugs, Plakobranchus ocellatus.</title>
        <authorList>
            <person name="Maeda T."/>
            <person name="Takahashi S."/>
            <person name="Yoshida T."/>
            <person name="Shimamura S."/>
            <person name="Takaki Y."/>
            <person name="Nagai Y."/>
            <person name="Toyoda A."/>
            <person name="Suzuki Y."/>
            <person name="Arimoto A."/>
            <person name="Ishii H."/>
            <person name="Satoh N."/>
            <person name="Nishiyama T."/>
            <person name="Hasebe M."/>
            <person name="Maruyama T."/>
            <person name="Minagawa J."/>
            <person name="Obokata J."/>
            <person name="Shigenobu S."/>
        </authorList>
    </citation>
    <scope>NUCLEOTIDE SEQUENCE [LARGE SCALE GENOMIC DNA]</scope>
</reference>
<protein>
    <submittedName>
        <fullName evidence="3">Uncharacterized protein</fullName>
    </submittedName>
</protein>
<sequence>MFLLTLLNFWSYRRVLGPTDGAASSGVAEHFTGHDIMEDLEKDTQMALEEVFNRDGKAVPEVHNLDEITYTEGEDKANEHPKVTKQDAEDVTNAGDQGYINHIHVMEGEDRDTAVDPPALEFRL</sequence>
<feature type="compositionally biased region" description="Basic and acidic residues" evidence="1">
    <location>
        <begin position="74"/>
        <end position="88"/>
    </location>
</feature>
<evidence type="ECO:0000256" key="1">
    <source>
        <dbReference type="SAM" id="MobiDB-lite"/>
    </source>
</evidence>
<gene>
    <name evidence="3" type="ORF">ElyMa_000368400</name>
</gene>
<name>A0AAV4FI46_9GAST</name>
<feature type="signal peptide" evidence="2">
    <location>
        <begin position="1"/>
        <end position="17"/>
    </location>
</feature>
<dbReference type="AlphaFoldDB" id="A0AAV4FI46"/>
<feature type="region of interest" description="Disordered" evidence="1">
    <location>
        <begin position="74"/>
        <end position="93"/>
    </location>
</feature>